<keyword evidence="1" id="KW-0378">Hydrolase</keyword>
<dbReference type="CDD" id="cd14791">
    <property type="entry name" value="GH36"/>
    <property type="match status" value="1"/>
</dbReference>
<reference evidence="3" key="1">
    <citation type="submission" date="2022-10" db="EMBL/GenBank/DDBJ databases">
        <title>The complete genomes of actinobacterial strains from the NBC collection.</title>
        <authorList>
            <person name="Joergensen T.S."/>
            <person name="Alvarez Arevalo M."/>
            <person name="Sterndorff E.B."/>
            <person name="Faurdal D."/>
            <person name="Vuksanovic O."/>
            <person name="Mourched A.-S."/>
            <person name="Charusanti P."/>
            <person name="Shaw S."/>
            <person name="Blin K."/>
            <person name="Weber T."/>
        </authorList>
    </citation>
    <scope>NUCLEOTIDE SEQUENCE</scope>
    <source>
        <strain evidence="3">NBC_00119</strain>
    </source>
</reference>
<accession>A0AAU1TXN2</accession>
<dbReference type="GO" id="GO:0004557">
    <property type="term" value="F:alpha-galactosidase activity"/>
    <property type="evidence" value="ECO:0007669"/>
    <property type="project" value="InterPro"/>
</dbReference>
<protein>
    <submittedName>
        <fullName evidence="3">Alpha-galactosidase</fullName>
    </submittedName>
</protein>
<dbReference type="AlphaFoldDB" id="A0AAU1TXN2"/>
<gene>
    <name evidence="3" type="ORF">OHU69_03215</name>
</gene>
<dbReference type="EMBL" id="CP108195">
    <property type="protein sequence ID" value="WTS10180.1"/>
    <property type="molecule type" value="Genomic_DNA"/>
</dbReference>
<keyword evidence="2" id="KW-0326">Glycosidase</keyword>
<dbReference type="Pfam" id="PF02065">
    <property type="entry name" value="Melibiase"/>
    <property type="match status" value="1"/>
</dbReference>
<evidence type="ECO:0000256" key="2">
    <source>
        <dbReference type="ARBA" id="ARBA00023295"/>
    </source>
</evidence>
<dbReference type="InterPro" id="IPR002252">
    <property type="entry name" value="Glyco_hydro_36"/>
</dbReference>
<proteinExistence type="predicted"/>
<organism evidence="3">
    <name type="scientific">Streptomyces sp. NBC_00119</name>
    <dbReference type="NCBI Taxonomy" id="2975659"/>
    <lineage>
        <taxon>Bacteria</taxon>
        <taxon>Bacillati</taxon>
        <taxon>Actinomycetota</taxon>
        <taxon>Actinomycetes</taxon>
        <taxon>Kitasatosporales</taxon>
        <taxon>Streptomycetaceae</taxon>
        <taxon>Streptomyces</taxon>
    </lineage>
</organism>
<dbReference type="PANTHER" id="PTHR43053">
    <property type="entry name" value="GLYCOSIDASE FAMILY 31"/>
    <property type="match status" value="1"/>
</dbReference>
<dbReference type="InterPro" id="IPR050985">
    <property type="entry name" value="Alpha-glycosidase_related"/>
</dbReference>
<dbReference type="InterPro" id="IPR017853">
    <property type="entry name" value="GH"/>
</dbReference>
<dbReference type="Gene3D" id="3.20.20.70">
    <property type="entry name" value="Aldolase class I"/>
    <property type="match status" value="1"/>
</dbReference>
<dbReference type="GO" id="GO:0016052">
    <property type="term" value="P:carbohydrate catabolic process"/>
    <property type="evidence" value="ECO:0007669"/>
    <property type="project" value="InterPro"/>
</dbReference>
<dbReference type="InterPro" id="IPR013785">
    <property type="entry name" value="Aldolase_TIM"/>
</dbReference>
<dbReference type="PANTHER" id="PTHR43053:SF3">
    <property type="entry name" value="ALPHA-GALACTOSIDASE C-RELATED"/>
    <property type="match status" value="1"/>
</dbReference>
<evidence type="ECO:0000313" key="3">
    <source>
        <dbReference type="EMBL" id="WTS10180.1"/>
    </source>
</evidence>
<evidence type="ECO:0000256" key="1">
    <source>
        <dbReference type="ARBA" id="ARBA00022801"/>
    </source>
</evidence>
<sequence length="586" mass="62749">MTSIAVTTAERPPTPTTALIDRVGVAVLIDGAPIEPVVRELPDGVRALDVSAREGAAVEIRLATPLQDAVGYWHPDAGWQRSLPPDWAGRLNAGLVHGSAIGCLYETSGQTLLAFAAQDATAETHLVFGVSEQRKLFAVHLELTAGRRPFTLLLAGRSPSPAAALRLLRRRLVGTAKLPPLALPEAGRAPAYSTWYAFGQEVTADGVAQEAERAAALGCGLLILDDGWQRGGRERGYAWAGDWQVDTAKFPDLAGHVRHVQGLGLAYMVWIAPLLLGPDSLEWQRLSPYARIPSPTAPGAHVLDPREPRVRAHVLEVCTRLVADHGLDGLKLDFLDDATVYADDAGGPVGPAMALLLGDLRATLDALCPRGPLVELRQPYLGPGMSAYGNLLRATDCPADATANRIRTIDAALCATGGAVHSDMLMWDPDAVAEAAARQIQSVLHAVPQLSCFLGELSSDHREVVTFWLRQWQRLRPVLLDGEMEPGRPDELYPLVRAHAGDAQVVVAHAERTVLLDLMRHPRADLVNATAADGLVCVIPHGPVRATLTTYDARGRLTHSGPHTLGPGAVRLDIPPSGLLTVRPPY</sequence>
<dbReference type="SUPFAM" id="SSF51445">
    <property type="entry name" value="(Trans)glycosidases"/>
    <property type="match status" value="1"/>
</dbReference>
<name>A0AAU1TXN2_9ACTN</name>